<feature type="transmembrane region" description="Helical" evidence="1">
    <location>
        <begin position="28"/>
        <end position="44"/>
    </location>
</feature>
<evidence type="ECO:0000313" key="3">
    <source>
        <dbReference type="Proteomes" id="UP000199612"/>
    </source>
</evidence>
<accession>A0A1I1LL59</accession>
<feature type="transmembrane region" description="Helical" evidence="1">
    <location>
        <begin position="56"/>
        <end position="79"/>
    </location>
</feature>
<dbReference type="Proteomes" id="UP000199612">
    <property type="component" value="Unassembled WGS sequence"/>
</dbReference>
<evidence type="ECO:0000313" key="2">
    <source>
        <dbReference type="EMBL" id="SFC70200.1"/>
    </source>
</evidence>
<feature type="transmembrane region" description="Helical" evidence="1">
    <location>
        <begin position="85"/>
        <end position="111"/>
    </location>
</feature>
<keyword evidence="1" id="KW-0812">Transmembrane</keyword>
<dbReference type="RefSeq" id="WP_143079489.1">
    <property type="nucleotide sequence ID" value="NZ_FOLT01000020.1"/>
</dbReference>
<organism evidence="2 3">
    <name type="scientific">Alkalibacterium subtropicum</name>
    <dbReference type="NCBI Taxonomy" id="753702"/>
    <lineage>
        <taxon>Bacteria</taxon>
        <taxon>Bacillati</taxon>
        <taxon>Bacillota</taxon>
        <taxon>Bacilli</taxon>
        <taxon>Lactobacillales</taxon>
        <taxon>Carnobacteriaceae</taxon>
        <taxon>Alkalibacterium</taxon>
    </lineage>
</organism>
<reference evidence="3" key="1">
    <citation type="submission" date="2016-10" db="EMBL/GenBank/DDBJ databases">
        <authorList>
            <person name="Varghese N."/>
            <person name="Submissions S."/>
        </authorList>
    </citation>
    <scope>NUCLEOTIDE SEQUENCE [LARGE SCALE GENOMIC DNA]</scope>
    <source>
        <strain evidence="3">DSM 23664</strain>
    </source>
</reference>
<feature type="transmembrane region" description="Helical" evidence="1">
    <location>
        <begin position="149"/>
        <end position="167"/>
    </location>
</feature>
<dbReference type="EMBL" id="FOLT01000020">
    <property type="protein sequence ID" value="SFC70200.1"/>
    <property type="molecule type" value="Genomic_DNA"/>
</dbReference>
<proteinExistence type="predicted"/>
<name>A0A1I1LL59_9LACT</name>
<sequence>MRKTTILGFLLLFLKINLTINDMGYFYLISNLLGISIILFNIKNNRAIKDDIYMKFYIILNIILLALKLTGLEITSIALTDFSSFLLSIFFLLGLFINFFYPLILFSSILNKAANGIFSYQKVAIFVKIALLLIPLLTISFMFSPFLSSILIFIIIILEITSAYLLLSERNSDNKIFNNK</sequence>
<gene>
    <name evidence="2" type="ORF">SAMN04488102_1203</name>
</gene>
<keyword evidence="3" id="KW-1185">Reference proteome</keyword>
<protein>
    <submittedName>
        <fullName evidence="2">Uncharacterized protein</fullName>
    </submittedName>
</protein>
<feature type="transmembrane region" description="Helical" evidence="1">
    <location>
        <begin position="123"/>
        <end position="143"/>
    </location>
</feature>
<keyword evidence="1" id="KW-1133">Transmembrane helix</keyword>
<dbReference type="AlphaFoldDB" id="A0A1I1LL59"/>
<evidence type="ECO:0000256" key="1">
    <source>
        <dbReference type="SAM" id="Phobius"/>
    </source>
</evidence>
<keyword evidence="1" id="KW-0472">Membrane</keyword>